<dbReference type="Ensembl" id="ENSLACT00000007286.1">
    <property type="protein sequence ID" value="ENSLACP00000007226.1"/>
    <property type="gene ID" value="ENSLACG00000006408.1"/>
</dbReference>
<evidence type="ECO:0000256" key="1">
    <source>
        <dbReference type="SAM" id="SignalP"/>
    </source>
</evidence>
<dbReference type="Proteomes" id="UP000008672">
    <property type="component" value="Unassembled WGS sequence"/>
</dbReference>
<evidence type="ECO:0000259" key="2">
    <source>
        <dbReference type="Pfam" id="PF14291"/>
    </source>
</evidence>
<dbReference type="eggNOG" id="ENOG502R6J9">
    <property type="taxonomic scope" value="Eukaryota"/>
</dbReference>
<dbReference type="AlphaFoldDB" id="H3AC55"/>
<dbReference type="Pfam" id="PF14291">
    <property type="entry name" value="DUF4371"/>
    <property type="match status" value="1"/>
</dbReference>
<dbReference type="EMBL" id="AFYH01191441">
    <property type="status" value="NOT_ANNOTATED_CDS"/>
    <property type="molecule type" value="Genomic_DNA"/>
</dbReference>
<evidence type="ECO:0000313" key="3">
    <source>
        <dbReference type="Ensembl" id="ENSLACP00000007226.1"/>
    </source>
</evidence>
<feature type="chain" id="PRO_5003579428" description="DUF4371 domain-containing protein" evidence="1">
    <location>
        <begin position="23"/>
        <end position="605"/>
    </location>
</feature>
<accession>H3AC55</accession>
<dbReference type="GeneTree" id="ENSGT00940000157337"/>
<protein>
    <recommendedName>
        <fullName evidence="2">DUF4371 domain-containing protein</fullName>
    </recommendedName>
</protein>
<feature type="domain" description="DUF4371" evidence="2">
    <location>
        <begin position="86"/>
        <end position="259"/>
    </location>
</feature>
<dbReference type="InParanoid" id="H3AC55"/>
<reference evidence="4" key="1">
    <citation type="submission" date="2011-08" db="EMBL/GenBank/DDBJ databases">
        <title>The draft genome of Latimeria chalumnae.</title>
        <authorList>
            <person name="Di Palma F."/>
            <person name="Alfoldi J."/>
            <person name="Johnson J."/>
            <person name="Berlin A."/>
            <person name="Gnerre S."/>
            <person name="Jaffe D."/>
            <person name="MacCallum I."/>
            <person name="Young S."/>
            <person name="Walker B.J."/>
            <person name="Lander E."/>
            <person name="Lindblad-Toh K."/>
        </authorList>
    </citation>
    <scope>NUCLEOTIDE SEQUENCE [LARGE SCALE GENOMIC DNA]</scope>
    <source>
        <strain evidence="4">Wild caught</strain>
    </source>
</reference>
<keyword evidence="4" id="KW-1185">Reference proteome</keyword>
<keyword evidence="1" id="KW-0732">Signal</keyword>
<name>H3AC55_LATCH</name>
<proteinExistence type="predicted"/>
<dbReference type="PANTHER" id="PTHR45749">
    <property type="match status" value="1"/>
</dbReference>
<dbReference type="SUPFAM" id="SSF53098">
    <property type="entry name" value="Ribonuclease H-like"/>
    <property type="match status" value="1"/>
</dbReference>
<reference evidence="3" key="3">
    <citation type="submission" date="2025-09" db="UniProtKB">
        <authorList>
            <consortium name="Ensembl"/>
        </authorList>
    </citation>
    <scope>IDENTIFICATION</scope>
</reference>
<organism evidence="3 4">
    <name type="scientific">Latimeria chalumnae</name>
    <name type="common">Coelacanth</name>
    <dbReference type="NCBI Taxonomy" id="7897"/>
    <lineage>
        <taxon>Eukaryota</taxon>
        <taxon>Metazoa</taxon>
        <taxon>Chordata</taxon>
        <taxon>Craniata</taxon>
        <taxon>Vertebrata</taxon>
        <taxon>Euteleostomi</taxon>
        <taxon>Coelacanthiformes</taxon>
        <taxon>Coelacanthidae</taxon>
        <taxon>Latimeria</taxon>
    </lineage>
</organism>
<dbReference type="HOGENOM" id="CLU_006175_4_2_1"/>
<reference evidence="3" key="2">
    <citation type="submission" date="2025-08" db="UniProtKB">
        <authorList>
            <consortium name="Ensembl"/>
        </authorList>
    </citation>
    <scope>IDENTIFICATION</scope>
</reference>
<dbReference type="InterPro" id="IPR025398">
    <property type="entry name" value="DUF4371"/>
</dbReference>
<sequence>KKWLCGSASRTSLFCFPCLLFGGELSWTQMGVNDLKHPSKKKKHESCKCHLNNSIKLAIFGSVNIATQLDESYQVGIRKHDEEVDKIRFILSKLIDCVHFCGAFELALRGHDETESSLNPGRVDLVSSIDSGMEKHVKSATVFKGTSKTIQNDLLDCMLDMTRDFIIQQLRNTEYMAIQADNTTDVSTKCPSVLVYRYIDGKAKIVERFYGFTQLKDSCTESIATALLDQLIVFPEHCEKQKLIAQSYDGANVMHGESGGIQRKVRDRYTNAHYVRCYAHQLNLITEQAVSKITQVRIFFCDLSGFPAFFSRSPKRTQALEAIMARRLPRGAATCWNFNIQTINIIYEYREDLLECFKTIECSTAFESTTICEARGFIRTLEDIPFLSFFFYNIMPHVDVLYSQLQKLYVERITTKFVSNINKVRESIEDLGSKLPDESEFPIQHEHRTEIKTLNQVAREVCDIIIAHAKERFAFTKHLVSAKHNQCFLLQTLTNTVQAYPMLNKERLHTELSVIYGKPEFRGARALFRLFLENNLQDMFSEIVKLLRPMTTVESRCFSTLKRIKTLRNTINQDQLNTLTMLSIEKQLIQETPDFNKRTIEKFLF</sequence>
<dbReference type="InterPro" id="IPR012337">
    <property type="entry name" value="RNaseH-like_sf"/>
</dbReference>
<dbReference type="PANTHER" id="PTHR45749:SF28">
    <property type="entry name" value="ZINC FINGER MYM-TYPE PROTEIN 1-LIKE-RELATED"/>
    <property type="match status" value="1"/>
</dbReference>
<evidence type="ECO:0000313" key="4">
    <source>
        <dbReference type="Proteomes" id="UP000008672"/>
    </source>
</evidence>
<feature type="signal peptide" evidence="1">
    <location>
        <begin position="1"/>
        <end position="22"/>
    </location>
</feature>